<dbReference type="EMBL" id="KZ852059">
    <property type="protein sequence ID" value="RDH30769.1"/>
    <property type="molecule type" value="Genomic_DNA"/>
</dbReference>
<evidence type="ECO:0000313" key="8">
    <source>
        <dbReference type="Proteomes" id="UP000253729"/>
    </source>
</evidence>
<protein>
    <submittedName>
        <fullName evidence="7">Pyrroline-5-carboxylate reductase dimerization-domain-containing protein</fullName>
    </submittedName>
</protein>
<dbReference type="InterPro" id="IPR008927">
    <property type="entry name" value="6-PGluconate_DH-like_C_sf"/>
</dbReference>
<dbReference type="Pfam" id="PF14748">
    <property type="entry name" value="P5CR_dimer"/>
    <property type="match status" value="1"/>
</dbReference>
<feature type="domain" description="Pyrroline-5-carboxylate reductase dimerisation" evidence="6">
    <location>
        <begin position="184"/>
        <end position="286"/>
    </location>
</feature>
<evidence type="ECO:0000256" key="3">
    <source>
        <dbReference type="ARBA" id="ARBA00023002"/>
    </source>
</evidence>
<proteinExistence type="inferred from homology"/>
<organism evidence="7 8">
    <name type="scientific">Aspergillus welwitschiae</name>
    <dbReference type="NCBI Taxonomy" id="1341132"/>
    <lineage>
        <taxon>Eukaryota</taxon>
        <taxon>Fungi</taxon>
        <taxon>Dikarya</taxon>
        <taxon>Ascomycota</taxon>
        <taxon>Pezizomycotina</taxon>
        <taxon>Eurotiomycetes</taxon>
        <taxon>Eurotiomycetidae</taxon>
        <taxon>Eurotiales</taxon>
        <taxon>Aspergillaceae</taxon>
        <taxon>Aspergillus</taxon>
        <taxon>Aspergillus subgen. Circumdati</taxon>
    </lineage>
</organism>
<dbReference type="PIRSF" id="PIRSF000193">
    <property type="entry name" value="Pyrrol-5-carb_rd"/>
    <property type="match status" value="1"/>
</dbReference>
<dbReference type="AlphaFoldDB" id="A0A3F3PV26"/>
<feature type="binding site" evidence="4">
    <location>
        <begin position="12"/>
        <end position="15"/>
    </location>
    <ligand>
        <name>NADP(+)</name>
        <dbReference type="ChEBI" id="CHEBI:58349"/>
    </ligand>
</feature>
<dbReference type="Pfam" id="PF03807">
    <property type="entry name" value="F420_oxidored"/>
    <property type="match status" value="1"/>
</dbReference>
<dbReference type="GeneID" id="38140392"/>
<evidence type="ECO:0000256" key="4">
    <source>
        <dbReference type="PIRSR" id="PIRSR000193-1"/>
    </source>
</evidence>
<dbReference type="SUPFAM" id="SSF48179">
    <property type="entry name" value="6-phosphogluconate dehydrogenase C-terminal domain-like"/>
    <property type="match status" value="1"/>
</dbReference>
<dbReference type="InterPro" id="IPR028939">
    <property type="entry name" value="P5C_Rdtase_cat_N"/>
</dbReference>
<evidence type="ECO:0000259" key="6">
    <source>
        <dbReference type="Pfam" id="PF14748"/>
    </source>
</evidence>
<dbReference type="InterPro" id="IPR036291">
    <property type="entry name" value="NAD(P)-bd_dom_sf"/>
</dbReference>
<comment type="similarity">
    <text evidence="1">Belongs to the pyrroline-5-carboxylate reductase family.</text>
</comment>
<dbReference type="InterPro" id="IPR000304">
    <property type="entry name" value="Pyrroline-COOH_reductase"/>
</dbReference>
<keyword evidence="2 4" id="KW-0521">NADP</keyword>
<dbReference type="InterPro" id="IPR029036">
    <property type="entry name" value="P5CR_dimer"/>
</dbReference>
<dbReference type="GO" id="GO:0004735">
    <property type="term" value="F:pyrroline-5-carboxylate reductase activity"/>
    <property type="evidence" value="ECO:0007669"/>
    <property type="project" value="InterPro"/>
</dbReference>
<dbReference type="Gene3D" id="1.10.3730.10">
    <property type="entry name" value="ProC C-terminal domain-like"/>
    <property type="match status" value="1"/>
</dbReference>
<feature type="binding site" evidence="4">
    <location>
        <begin position="82"/>
        <end position="85"/>
    </location>
    <ligand>
        <name>NADP(+)</name>
        <dbReference type="ChEBI" id="CHEBI:58349"/>
    </ligand>
</feature>
<dbReference type="RefSeq" id="XP_026623791.1">
    <property type="nucleotide sequence ID" value="XM_026772036.1"/>
</dbReference>
<evidence type="ECO:0000256" key="2">
    <source>
        <dbReference type="ARBA" id="ARBA00022857"/>
    </source>
</evidence>
<dbReference type="STRING" id="1341132.A0A3F3PV26"/>
<dbReference type="FunFam" id="1.10.3730.10:FF:000001">
    <property type="entry name" value="Pyrroline-5-carboxylate reductase"/>
    <property type="match status" value="1"/>
</dbReference>
<feature type="binding site" evidence="4">
    <location>
        <position position="69"/>
    </location>
    <ligand>
        <name>NADPH</name>
        <dbReference type="ChEBI" id="CHEBI:57783"/>
    </ligand>
</feature>
<keyword evidence="8" id="KW-1185">Reference proteome</keyword>
<dbReference type="SUPFAM" id="SSF51735">
    <property type="entry name" value="NAD(P)-binding Rossmann-fold domains"/>
    <property type="match status" value="1"/>
</dbReference>
<name>A0A3F3PV26_9EURO</name>
<evidence type="ECO:0000313" key="7">
    <source>
        <dbReference type="EMBL" id="RDH30769.1"/>
    </source>
</evidence>
<sequence length="290" mass="30385">MGIDAPTRIAIIGTLGTAIAAGILQPTNNTGLSVEHLTVTVGTEPSKGRVENALSHHGALVTVLTKDENVRAVKKADVVVLAIKPMKRGDVFAALGFKEALRGKLVLSIMTGVSISELHHLILEGDGVSQQETPIQAIRAMPNMAAKIREALTPYTSSPQTTKENIEIASWVFSQVGVAYQIPETSFDICGVLVGCAGSLLLLAIDGLLDAAVAEGVKRQEAEDLVVHSAIGMIKLVPSGDHSSVLREKIASPGGCSIRALLELERLEVRSAFTTAILAVAAKSKSISSS</sequence>
<gene>
    <name evidence="7" type="ORF">BDQ94DRAFT_172844</name>
</gene>
<feature type="domain" description="Pyrroline-5-carboxylate reductase catalytic N-terminal" evidence="5">
    <location>
        <begin position="8"/>
        <end position="111"/>
    </location>
</feature>
<evidence type="ECO:0000256" key="1">
    <source>
        <dbReference type="ARBA" id="ARBA00005525"/>
    </source>
</evidence>
<evidence type="ECO:0000259" key="5">
    <source>
        <dbReference type="Pfam" id="PF03807"/>
    </source>
</evidence>
<dbReference type="Proteomes" id="UP000253729">
    <property type="component" value="Unassembled WGS sequence"/>
</dbReference>
<keyword evidence="3" id="KW-0560">Oxidoreductase</keyword>
<accession>A0A3F3PV26</accession>
<dbReference type="PANTHER" id="PTHR11645">
    <property type="entry name" value="PYRROLINE-5-CARBOXYLATE REDUCTASE"/>
    <property type="match status" value="1"/>
</dbReference>
<dbReference type="Gene3D" id="3.40.50.720">
    <property type="entry name" value="NAD(P)-binding Rossmann-like Domain"/>
    <property type="match status" value="1"/>
</dbReference>
<dbReference type="GO" id="GO:0055129">
    <property type="term" value="P:L-proline biosynthetic process"/>
    <property type="evidence" value="ECO:0007669"/>
    <property type="project" value="TreeGrafter"/>
</dbReference>
<reference evidence="7 8" key="1">
    <citation type="submission" date="2018-07" db="EMBL/GenBank/DDBJ databases">
        <title>The genomes of Aspergillus section Nigri reveals drivers in fungal speciation.</title>
        <authorList>
            <consortium name="DOE Joint Genome Institute"/>
            <person name="Vesth T.C."/>
            <person name="Nybo J."/>
            <person name="Theobald S."/>
            <person name="Brandl J."/>
            <person name="Frisvad J.C."/>
            <person name="Nielsen K.F."/>
            <person name="Lyhne E.K."/>
            <person name="Kogle M.E."/>
            <person name="Kuo A."/>
            <person name="Riley R."/>
            <person name="Clum A."/>
            <person name="Nolan M."/>
            <person name="Lipzen A."/>
            <person name="Salamov A."/>
            <person name="Henrissat B."/>
            <person name="Wiebenga A."/>
            <person name="De vries R.P."/>
            <person name="Grigoriev I.V."/>
            <person name="Mortensen U.H."/>
            <person name="Andersen M.R."/>
            <person name="Baker S.E."/>
        </authorList>
    </citation>
    <scope>NUCLEOTIDE SEQUENCE [LARGE SCALE GENOMIC DNA]</scope>
    <source>
        <strain evidence="7 8">CBS 139.54b</strain>
    </source>
</reference>
<dbReference type="PANTHER" id="PTHR11645:SF65">
    <property type="entry name" value="HYPOTHETICAL PYRROLINE-5-CARBOXYLATE REDUCTASE (EUROFUNG)"/>
    <property type="match status" value="1"/>
</dbReference>
<dbReference type="HAMAP" id="MF_01925">
    <property type="entry name" value="P5C_reductase"/>
    <property type="match status" value="1"/>
</dbReference>